<evidence type="ECO:0000313" key="3">
    <source>
        <dbReference type="RefSeq" id="XP_055864707.1"/>
    </source>
</evidence>
<organism evidence="2 3">
    <name type="scientific">Biomphalaria glabrata</name>
    <name type="common">Bloodfluke planorb</name>
    <name type="synonym">Freshwater snail</name>
    <dbReference type="NCBI Taxonomy" id="6526"/>
    <lineage>
        <taxon>Eukaryota</taxon>
        <taxon>Metazoa</taxon>
        <taxon>Spiralia</taxon>
        <taxon>Lophotrochozoa</taxon>
        <taxon>Mollusca</taxon>
        <taxon>Gastropoda</taxon>
        <taxon>Heterobranchia</taxon>
        <taxon>Euthyneura</taxon>
        <taxon>Panpulmonata</taxon>
        <taxon>Hygrophila</taxon>
        <taxon>Lymnaeoidea</taxon>
        <taxon>Planorbidae</taxon>
        <taxon>Biomphalaria</taxon>
    </lineage>
</organism>
<dbReference type="OrthoDB" id="10288937at2759"/>
<dbReference type="AlphaFoldDB" id="A0A9W2YPJ1"/>
<evidence type="ECO:0000313" key="2">
    <source>
        <dbReference type="Proteomes" id="UP001165740"/>
    </source>
</evidence>
<gene>
    <name evidence="3" type="primary">LOC106062440</name>
</gene>
<keyword evidence="1" id="KW-0472">Membrane</keyword>
<keyword evidence="1" id="KW-0812">Transmembrane</keyword>
<reference evidence="3" key="1">
    <citation type="submission" date="2025-08" db="UniProtKB">
        <authorList>
            <consortium name="RefSeq"/>
        </authorList>
    </citation>
    <scope>IDENTIFICATION</scope>
</reference>
<name>A0A9W2YPJ1_BIOGL</name>
<keyword evidence="2" id="KW-1185">Reference proteome</keyword>
<keyword evidence="1" id="KW-1133">Transmembrane helix</keyword>
<protein>
    <submittedName>
        <fullName evidence="3">Uncharacterized protein LOC106062440 isoform X1</fullName>
    </submittedName>
</protein>
<evidence type="ECO:0000256" key="1">
    <source>
        <dbReference type="SAM" id="Phobius"/>
    </source>
</evidence>
<accession>A0A9W2YPJ1</accession>
<proteinExistence type="predicted"/>
<feature type="transmembrane region" description="Helical" evidence="1">
    <location>
        <begin position="33"/>
        <end position="51"/>
    </location>
</feature>
<dbReference type="Proteomes" id="UP001165740">
    <property type="component" value="Chromosome 13"/>
</dbReference>
<sequence>MTVDKSISCLLQHVLCSSPIETYMVLNRTEGISLTRICWILILALCVWMPTSNDYFSERRIDSEPFFNVLNPEGTIDLFVSTSVIDNSNRNPMVCTSVSEQHLAQEISRIGCTFTDNLVDTALPEKCAIALDESGLFGSVVCNAIHKTAKQTGSVLCTSVYSQHSLVVFVECTKIGMTLQHIGLTFCESVYDEAGQKMIAVCTSIAKVFRLANSFICITVFDHDLQKSYKLCRLVGDSIQEAKSVTCAVVSKINVNGIGIVCQLILQLKAKVQELSCFILYDPVHNTGSLHCSDFTPGFIPTDLLNCIILEENIHKTGSIVCINTYLSSKGVGTSVCLHAFHQDSITGSQVCTEIINIIKQSEAIECKRQGRGFQESVSCKTLYDLKDAPEKMECNFLLSIKSLKGSVSCEMQKRELEKPVEHAKADESPKPEDNVIAIYREEEEQTGFFGLFSFIGSIIEKGFSSFVKDQLYDLVRNRLGMSDKVIQCIHSVWKVVSTFNVFALYELVEKCVLNLSHNLLT</sequence>
<dbReference type="RefSeq" id="XP_055864707.1">
    <property type="nucleotide sequence ID" value="XM_056008732.1"/>
</dbReference>
<dbReference type="GeneID" id="106062440"/>